<feature type="transmembrane region" description="Helical" evidence="1">
    <location>
        <begin position="212"/>
        <end position="232"/>
    </location>
</feature>
<organism evidence="2 3">
    <name type="scientific">Algivirga pacifica</name>
    <dbReference type="NCBI Taxonomy" id="1162670"/>
    <lineage>
        <taxon>Bacteria</taxon>
        <taxon>Pseudomonadati</taxon>
        <taxon>Bacteroidota</taxon>
        <taxon>Cytophagia</taxon>
        <taxon>Cytophagales</taxon>
        <taxon>Flammeovirgaceae</taxon>
        <taxon>Algivirga</taxon>
    </lineage>
</organism>
<evidence type="ECO:0000313" key="2">
    <source>
        <dbReference type="EMBL" id="GAA4826037.1"/>
    </source>
</evidence>
<dbReference type="PANTHER" id="PTHR35791:SF1">
    <property type="entry name" value="UPF0754 MEMBRANE PROTEIN YHEB"/>
    <property type="match status" value="1"/>
</dbReference>
<sequence>MMNIDLLTLLLYLSIPLSSGFIGWFTNVTAIQMLFYPVKYFGIPPFGWQGIVPANSHKMSLKAVDLLTNKLFKIEEHFERLDANRVSLEMKGSMRDLTIRTVDEVMQKELPKVWNTLPSSAKDLVYDAVEENTKHMVEDVLMDIKENIRPMLDLKMLTLEAIERDPQLLNEIFIKCGDQEFRFIEKSGFYFGALFGLTQMAVSIFFMDWWLLPLFGLVVGYLTNWLALKLIFKPNNPIHFLGFTFLGLFLKRQKEVAAEYAYIVTQRIVTTEALFRYVSRSSGKEILSSLIRKRLDNVIDNSYDKVKGIITLWADKQDAAEHINIIKNVAHFRFMQEFPIALRNVYPYADEVFDLNNVIRSKMEVLPYKDFEGVLRPAFQEDEWKLILVGAILGGLAGVLQYIFLFMA</sequence>
<evidence type="ECO:0000313" key="3">
    <source>
        <dbReference type="Proteomes" id="UP001500298"/>
    </source>
</evidence>
<name>A0ABP9D6L6_9BACT</name>
<dbReference type="PANTHER" id="PTHR35791">
    <property type="entry name" value="UPF0754 MEMBRANE PROTEIN YHEB"/>
    <property type="match status" value="1"/>
</dbReference>
<dbReference type="RefSeq" id="WP_345369440.1">
    <property type="nucleotide sequence ID" value="NZ_BAABJX010000016.1"/>
</dbReference>
<keyword evidence="3" id="KW-1185">Reference proteome</keyword>
<protein>
    <submittedName>
        <fullName evidence="2">DUF445 family protein</fullName>
    </submittedName>
</protein>
<proteinExistence type="predicted"/>
<reference evidence="3" key="1">
    <citation type="journal article" date="2019" name="Int. J. Syst. Evol. Microbiol.">
        <title>The Global Catalogue of Microorganisms (GCM) 10K type strain sequencing project: providing services to taxonomists for standard genome sequencing and annotation.</title>
        <authorList>
            <consortium name="The Broad Institute Genomics Platform"/>
            <consortium name="The Broad Institute Genome Sequencing Center for Infectious Disease"/>
            <person name="Wu L."/>
            <person name="Ma J."/>
        </authorList>
    </citation>
    <scope>NUCLEOTIDE SEQUENCE [LARGE SCALE GENOMIC DNA]</scope>
    <source>
        <strain evidence="3">JCM 18326</strain>
    </source>
</reference>
<comment type="caution">
    <text evidence="2">The sequence shown here is derived from an EMBL/GenBank/DDBJ whole genome shotgun (WGS) entry which is preliminary data.</text>
</comment>
<evidence type="ECO:0000256" key="1">
    <source>
        <dbReference type="SAM" id="Phobius"/>
    </source>
</evidence>
<feature type="transmembrane region" description="Helical" evidence="1">
    <location>
        <begin position="6"/>
        <end position="25"/>
    </location>
</feature>
<dbReference type="Proteomes" id="UP001500298">
    <property type="component" value="Unassembled WGS sequence"/>
</dbReference>
<keyword evidence="1" id="KW-1133">Transmembrane helix</keyword>
<dbReference type="EMBL" id="BAABJX010000016">
    <property type="protein sequence ID" value="GAA4826037.1"/>
    <property type="molecule type" value="Genomic_DNA"/>
</dbReference>
<gene>
    <name evidence="2" type="ORF">GCM10023331_08320</name>
</gene>
<keyword evidence="1" id="KW-0812">Transmembrane</keyword>
<keyword evidence="1" id="KW-0472">Membrane</keyword>
<feature type="transmembrane region" description="Helical" evidence="1">
    <location>
        <begin position="386"/>
        <end position="407"/>
    </location>
</feature>
<feature type="transmembrane region" description="Helical" evidence="1">
    <location>
        <begin position="188"/>
        <end position="206"/>
    </location>
</feature>
<accession>A0ABP9D6L6</accession>